<dbReference type="STRING" id="1255043.TVNIR_1624"/>
<evidence type="ECO:0000256" key="4">
    <source>
        <dbReference type="PROSITE-ProRule" id="PRU00433"/>
    </source>
</evidence>
<organism evidence="7 8">
    <name type="scientific">Thioalkalivibrio nitratireducens (strain DSM 14787 / UNIQEM 213 / ALEN2)</name>
    <dbReference type="NCBI Taxonomy" id="1255043"/>
    <lineage>
        <taxon>Bacteria</taxon>
        <taxon>Pseudomonadati</taxon>
        <taxon>Pseudomonadota</taxon>
        <taxon>Gammaproteobacteria</taxon>
        <taxon>Chromatiales</taxon>
        <taxon>Ectothiorhodospiraceae</taxon>
        <taxon>Thioalkalivibrio</taxon>
    </lineage>
</organism>
<sequence length="152" mass="16982">MKNAPVILVTGALAFALAPLHAEEVTYIEHVQPLFEAQCAGCHGVNAPYVGDFDQDEDHYVEMGIGPRMDSYADLIMFVVYPDTGALMRRLDDGSSHPEGKPGNMYEHLGADGDERQRNLAVFKAWVGDDAWNLERWGDITKQQLDRLELAY</sequence>
<dbReference type="Proteomes" id="UP000010809">
    <property type="component" value="Chromosome"/>
</dbReference>
<dbReference type="PATRIC" id="fig|1255043.3.peg.1643"/>
<reference evidence="7" key="1">
    <citation type="submission" date="2015-12" db="EMBL/GenBank/DDBJ databases">
        <authorList>
            <person name="Tikhonova T.V."/>
            <person name="Pavlov A.R."/>
            <person name="Beletsky A.V."/>
            <person name="Mardanov A.V."/>
            <person name="Sorokin D.Y."/>
            <person name="Ravin N.V."/>
            <person name="Popov V.O."/>
        </authorList>
    </citation>
    <scope>NUCLEOTIDE SEQUENCE</scope>
    <source>
        <strain evidence="7">DSM 14787</strain>
    </source>
</reference>
<keyword evidence="5" id="KW-0732">Signal</keyword>
<dbReference type="EMBL" id="CP003989">
    <property type="protein sequence ID" value="AGA33290.1"/>
    <property type="molecule type" value="Genomic_DNA"/>
</dbReference>
<dbReference type="GO" id="GO:0020037">
    <property type="term" value="F:heme binding"/>
    <property type="evidence" value="ECO:0007669"/>
    <property type="project" value="InterPro"/>
</dbReference>
<keyword evidence="8" id="KW-1185">Reference proteome</keyword>
<evidence type="ECO:0000259" key="6">
    <source>
        <dbReference type="PROSITE" id="PS51007"/>
    </source>
</evidence>
<keyword evidence="2 4" id="KW-0479">Metal-binding</keyword>
<dbReference type="PROSITE" id="PS51007">
    <property type="entry name" value="CYTC"/>
    <property type="match status" value="1"/>
</dbReference>
<dbReference type="KEGG" id="tni:TVNIR_1624"/>
<dbReference type="GO" id="GO:0046872">
    <property type="term" value="F:metal ion binding"/>
    <property type="evidence" value="ECO:0007669"/>
    <property type="project" value="UniProtKB-KW"/>
</dbReference>
<dbReference type="HOGENOM" id="CLU_1675707_0_0_6"/>
<feature type="domain" description="Cytochrome c" evidence="6">
    <location>
        <begin position="26"/>
        <end position="128"/>
    </location>
</feature>
<dbReference type="SUPFAM" id="SSF46626">
    <property type="entry name" value="Cytochrome c"/>
    <property type="match status" value="1"/>
</dbReference>
<dbReference type="GO" id="GO:0009055">
    <property type="term" value="F:electron transfer activity"/>
    <property type="evidence" value="ECO:0007669"/>
    <property type="project" value="InterPro"/>
</dbReference>
<evidence type="ECO:0000256" key="2">
    <source>
        <dbReference type="ARBA" id="ARBA00022723"/>
    </source>
</evidence>
<keyword evidence="3 4" id="KW-0408">Iron</keyword>
<gene>
    <name evidence="7" type="ordered locus">TVNIR_1624</name>
</gene>
<proteinExistence type="predicted"/>
<evidence type="ECO:0000313" key="8">
    <source>
        <dbReference type="Proteomes" id="UP000010809"/>
    </source>
</evidence>
<dbReference type="AlphaFoldDB" id="L0DWD6"/>
<dbReference type="Pfam" id="PF22297">
    <property type="entry name" value="PccH"/>
    <property type="match status" value="1"/>
</dbReference>
<dbReference type="InterPro" id="IPR036909">
    <property type="entry name" value="Cyt_c-like_dom_sf"/>
</dbReference>
<dbReference type="InterPro" id="IPR009056">
    <property type="entry name" value="Cyt_c-like_dom"/>
</dbReference>
<feature type="chain" id="PRO_5003940596" evidence="5">
    <location>
        <begin position="23"/>
        <end position="152"/>
    </location>
</feature>
<protein>
    <submittedName>
        <fullName evidence="7">Cytochrome c family protein, putative</fullName>
    </submittedName>
</protein>
<evidence type="ECO:0000313" key="7">
    <source>
        <dbReference type="EMBL" id="AGA33290.1"/>
    </source>
</evidence>
<evidence type="ECO:0000256" key="1">
    <source>
        <dbReference type="ARBA" id="ARBA00022617"/>
    </source>
</evidence>
<dbReference type="eggNOG" id="ENOG5032QXS">
    <property type="taxonomic scope" value="Bacteria"/>
</dbReference>
<accession>L0DWD6</accession>
<evidence type="ECO:0000256" key="3">
    <source>
        <dbReference type="ARBA" id="ARBA00023004"/>
    </source>
</evidence>
<feature type="signal peptide" evidence="5">
    <location>
        <begin position="1"/>
        <end position="22"/>
    </location>
</feature>
<name>L0DWD6_THIND</name>
<evidence type="ECO:0000256" key="5">
    <source>
        <dbReference type="SAM" id="SignalP"/>
    </source>
</evidence>
<dbReference type="RefSeq" id="WP_015258418.1">
    <property type="nucleotide sequence ID" value="NC_019902.2"/>
</dbReference>
<keyword evidence="1 4" id="KW-0349">Heme</keyword>